<keyword evidence="1" id="KW-0812">Transmembrane</keyword>
<dbReference type="EMBL" id="CP036425">
    <property type="protein sequence ID" value="QDU33179.1"/>
    <property type="molecule type" value="Genomic_DNA"/>
</dbReference>
<evidence type="ECO:0000313" key="3">
    <source>
        <dbReference type="Proteomes" id="UP000317369"/>
    </source>
</evidence>
<gene>
    <name evidence="2" type="ORF">KS4_12240</name>
</gene>
<reference evidence="2 3" key="1">
    <citation type="submission" date="2019-02" db="EMBL/GenBank/DDBJ databases">
        <title>Deep-cultivation of Planctomycetes and their phenomic and genomic characterization uncovers novel biology.</title>
        <authorList>
            <person name="Wiegand S."/>
            <person name="Jogler M."/>
            <person name="Boedeker C."/>
            <person name="Pinto D."/>
            <person name="Vollmers J."/>
            <person name="Rivas-Marin E."/>
            <person name="Kohn T."/>
            <person name="Peeters S.H."/>
            <person name="Heuer A."/>
            <person name="Rast P."/>
            <person name="Oberbeckmann S."/>
            <person name="Bunk B."/>
            <person name="Jeske O."/>
            <person name="Meyerdierks A."/>
            <person name="Storesund J.E."/>
            <person name="Kallscheuer N."/>
            <person name="Luecker S."/>
            <person name="Lage O.M."/>
            <person name="Pohl T."/>
            <person name="Merkel B.J."/>
            <person name="Hornburger P."/>
            <person name="Mueller R.-W."/>
            <person name="Bruemmer F."/>
            <person name="Labrenz M."/>
            <person name="Spormann A.M."/>
            <person name="Op den Camp H."/>
            <person name="Overmann J."/>
            <person name="Amann R."/>
            <person name="Jetten M.S.M."/>
            <person name="Mascher T."/>
            <person name="Medema M.H."/>
            <person name="Devos D.P."/>
            <person name="Kaster A.-K."/>
            <person name="Ovreas L."/>
            <person name="Rohde M."/>
            <person name="Galperin M.Y."/>
            <person name="Jogler C."/>
        </authorList>
    </citation>
    <scope>NUCLEOTIDE SEQUENCE [LARGE SCALE GENOMIC DNA]</scope>
    <source>
        <strain evidence="2 3">KS4</strain>
    </source>
</reference>
<keyword evidence="1" id="KW-0472">Membrane</keyword>
<evidence type="ECO:0008006" key="4">
    <source>
        <dbReference type="Google" id="ProtNLM"/>
    </source>
</evidence>
<dbReference type="OrthoDB" id="9852207at2"/>
<dbReference type="AlphaFoldDB" id="A0A517YSG9"/>
<organism evidence="2 3">
    <name type="scientific">Poriferisphaera corsica</name>
    <dbReference type="NCBI Taxonomy" id="2528020"/>
    <lineage>
        <taxon>Bacteria</taxon>
        <taxon>Pseudomonadati</taxon>
        <taxon>Planctomycetota</taxon>
        <taxon>Phycisphaerae</taxon>
        <taxon>Phycisphaerales</taxon>
        <taxon>Phycisphaeraceae</taxon>
        <taxon>Poriferisphaera</taxon>
    </lineage>
</organism>
<evidence type="ECO:0000256" key="1">
    <source>
        <dbReference type="SAM" id="Phobius"/>
    </source>
</evidence>
<dbReference type="KEGG" id="pcor:KS4_12240"/>
<accession>A0A517YSG9</accession>
<keyword evidence="3" id="KW-1185">Reference proteome</keyword>
<name>A0A517YSG9_9BACT</name>
<proteinExistence type="predicted"/>
<feature type="transmembrane region" description="Helical" evidence="1">
    <location>
        <begin position="20"/>
        <end position="43"/>
    </location>
</feature>
<protein>
    <recommendedName>
        <fullName evidence="4">Flagellar protein FliL</fullName>
    </recommendedName>
</protein>
<dbReference type="Proteomes" id="UP000317369">
    <property type="component" value="Chromosome"/>
</dbReference>
<evidence type="ECO:0000313" key="2">
    <source>
        <dbReference type="EMBL" id="QDU33179.1"/>
    </source>
</evidence>
<sequence length="174" mass="19653">MPEDKTTEDQTDQPQKKLPIKALIAVVAVLVIEAVAISAVFLLNNQPDAAKADTTAVDEAAAAEKEMEQLLLQDKFQNTRTGRAYLYDTTIYFTVKNKNLATVEDKIEINRARIEADISSIFRKAEPAYLMEFELSTLTRQIKAVLDDRIGTDPVEDKPFITDVIMRMKRFRAD</sequence>
<keyword evidence="1" id="KW-1133">Transmembrane helix</keyword>
<dbReference type="RefSeq" id="WP_145075885.1">
    <property type="nucleotide sequence ID" value="NZ_CP036425.1"/>
</dbReference>